<evidence type="ECO:0000313" key="14">
    <source>
        <dbReference type="Proteomes" id="UP000007089"/>
    </source>
</evidence>
<dbReference type="CDD" id="cd00564">
    <property type="entry name" value="TMP_TenI"/>
    <property type="match status" value="1"/>
</dbReference>
<keyword evidence="3 9" id="KW-0479">Metal-binding</keyword>
<comment type="function">
    <text evidence="9">Condenses 4-methyl-5-(beta-hydroxyethyl)thiazole monophosphate (THZ-P) and 2-methyl-4-amino-5-hydroxymethyl pyrimidine pyrophosphate (HMP-PP) to form thiamine monophosphate (TMP).</text>
</comment>
<name>B8J7W0_ANAD2</name>
<evidence type="ECO:0000256" key="7">
    <source>
        <dbReference type="ARBA" id="ARBA00047851"/>
    </source>
</evidence>
<evidence type="ECO:0000256" key="10">
    <source>
        <dbReference type="RuleBase" id="RU003826"/>
    </source>
</evidence>
<dbReference type="Proteomes" id="UP000007089">
    <property type="component" value="Chromosome"/>
</dbReference>
<dbReference type="Gene3D" id="3.20.20.70">
    <property type="entry name" value="Aldolase class I"/>
    <property type="match status" value="1"/>
</dbReference>
<evidence type="ECO:0000259" key="12">
    <source>
        <dbReference type="Pfam" id="PF02581"/>
    </source>
</evidence>
<dbReference type="NCBIfam" id="TIGR00693">
    <property type="entry name" value="thiE"/>
    <property type="match status" value="1"/>
</dbReference>
<feature type="binding site" evidence="9">
    <location>
        <position position="143"/>
    </location>
    <ligand>
        <name>4-amino-2-methyl-5-(diphosphooxymethyl)pyrimidine</name>
        <dbReference type="ChEBI" id="CHEBI:57841"/>
    </ligand>
</feature>
<dbReference type="UniPathway" id="UPA00060">
    <property type="reaction ID" value="UER00141"/>
</dbReference>
<dbReference type="GO" id="GO:0009228">
    <property type="term" value="P:thiamine biosynthetic process"/>
    <property type="evidence" value="ECO:0007669"/>
    <property type="project" value="UniProtKB-KW"/>
</dbReference>
<feature type="binding site" evidence="9">
    <location>
        <begin position="44"/>
        <end position="48"/>
    </location>
    <ligand>
        <name>4-amino-2-methyl-5-(diphosphooxymethyl)pyrimidine</name>
        <dbReference type="ChEBI" id="CHEBI:57841"/>
    </ligand>
</feature>
<evidence type="ECO:0000256" key="4">
    <source>
        <dbReference type="ARBA" id="ARBA00022842"/>
    </source>
</evidence>
<comment type="pathway">
    <text evidence="1 9 11">Cofactor biosynthesis; thiamine diphosphate biosynthesis; thiamine phosphate from 4-amino-2-methyl-5-diphosphomethylpyrimidine and 4-methyl-5-(2-phosphoethyl)-thiazole: step 1/1.</text>
</comment>
<keyword evidence="4 9" id="KW-0460">Magnesium</keyword>
<feature type="domain" description="Thiamine phosphate synthase/TenI" evidence="12">
    <location>
        <begin position="19"/>
        <end position="194"/>
    </location>
</feature>
<feature type="binding site" evidence="9">
    <location>
        <position position="171"/>
    </location>
    <ligand>
        <name>2-[(2R,5Z)-2-carboxy-4-methylthiazol-5(2H)-ylidene]ethyl phosphate</name>
        <dbReference type="ChEBI" id="CHEBI:62899"/>
    </ligand>
</feature>
<evidence type="ECO:0000256" key="5">
    <source>
        <dbReference type="ARBA" id="ARBA00022977"/>
    </source>
</evidence>
<proteinExistence type="inferred from homology"/>
<accession>B8J7W0</accession>
<dbReference type="PANTHER" id="PTHR20857:SF15">
    <property type="entry name" value="THIAMINE-PHOSPHATE SYNTHASE"/>
    <property type="match status" value="1"/>
</dbReference>
<organism evidence="13 14">
    <name type="scientific">Anaeromyxobacter dehalogenans (strain ATCC BAA-258 / DSM 21875 / 2CP-1)</name>
    <dbReference type="NCBI Taxonomy" id="455488"/>
    <lineage>
        <taxon>Bacteria</taxon>
        <taxon>Pseudomonadati</taxon>
        <taxon>Myxococcota</taxon>
        <taxon>Myxococcia</taxon>
        <taxon>Myxococcales</taxon>
        <taxon>Cystobacterineae</taxon>
        <taxon>Anaeromyxobacteraceae</taxon>
        <taxon>Anaeromyxobacter</taxon>
    </lineage>
</organism>
<dbReference type="InterPro" id="IPR022998">
    <property type="entry name" value="ThiamineP_synth_TenI"/>
</dbReference>
<dbReference type="AlphaFoldDB" id="B8J7W0"/>
<evidence type="ECO:0000256" key="1">
    <source>
        <dbReference type="ARBA" id="ARBA00005165"/>
    </source>
</evidence>
<dbReference type="InterPro" id="IPR034291">
    <property type="entry name" value="TMP_synthase"/>
</dbReference>
<evidence type="ECO:0000256" key="8">
    <source>
        <dbReference type="ARBA" id="ARBA00047883"/>
    </source>
</evidence>
<dbReference type="Pfam" id="PF02581">
    <property type="entry name" value="TMP-TENI"/>
    <property type="match status" value="1"/>
</dbReference>
<evidence type="ECO:0000256" key="11">
    <source>
        <dbReference type="RuleBase" id="RU004253"/>
    </source>
</evidence>
<evidence type="ECO:0000256" key="9">
    <source>
        <dbReference type="HAMAP-Rule" id="MF_00097"/>
    </source>
</evidence>
<feature type="binding site" evidence="9">
    <location>
        <begin position="140"/>
        <end position="142"/>
    </location>
    <ligand>
        <name>2-[(2R,5Z)-2-carboxy-4-methylthiazol-5(2H)-ylidene]ethyl phosphate</name>
        <dbReference type="ChEBI" id="CHEBI:62899"/>
    </ligand>
</feature>
<dbReference type="RefSeq" id="WP_012631540.1">
    <property type="nucleotide sequence ID" value="NC_011891.1"/>
</dbReference>
<dbReference type="SUPFAM" id="SSF51391">
    <property type="entry name" value="Thiamin phosphate synthase"/>
    <property type="match status" value="1"/>
</dbReference>
<dbReference type="EC" id="2.5.1.3" evidence="9"/>
<evidence type="ECO:0000256" key="6">
    <source>
        <dbReference type="ARBA" id="ARBA00047334"/>
    </source>
</evidence>
<dbReference type="GO" id="GO:0005737">
    <property type="term" value="C:cytoplasm"/>
    <property type="evidence" value="ECO:0007669"/>
    <property type="project" value="TreeGrafter"/>
</dbReference>
<comment type="similarity">
    <text evidence="9 10">Belongs to the thiamine-phosphate synthase family.</text>
</comment>
<dbReference type="GO" id="GO:0004789">
    <property type="term" value="F:thiamine-phosphate diphosphorylase activity"/>
    <property type="evidence" value="ECO:0007669"/>
    <property type="project" value="UniProtKB-UniRule"/>
</dbReference>
<dbReference type="GO" id="GO:0009229">
    <property type="term" value="P:thiamine diphosphate biosynthetic process"/>
    <property type="evidence" value="ECO:0007669"/>
    <property type="project" value="UniProtKB-UniRule"/>
</dbReference>
<keyword evidence="14" id="KW-1185">Reference proteome</keyword>
<dbReference type="GO" id="GO:0000287">
    <property type="term" value="F:magnesium ion binding"/>
    <property type="evidence" value="ECO:0007669"/>
    <property type="project" value="UniProtKB-UniRule"/>
</dbReference>
<comment type="caution">
    <text evidence="9">Lacks conserved residue(s) required for the propagation of feature annotation.</text>
</comment>
<reference evidence="13" key="1">
    <citation type="submission" date="2009-01" db="EMBL/GenBank/DDBJ databases">
        <title>Complete sequence of Anaeromyxobacter dehalogenans 2CP-1.</title>
        <authorList>
            <consortium name="US DOE Joint Genome Institute"/>
            <person name="Lucas S."/>
            <person name="Copeland A."/>
            <person name="Lapidus A."/>
            <person name="Glavina del Rio T."/>
            <person name="Dalin E."/>
            <person name="Tice H."/>
            <person name="Bruce D."/>
            <person name="Goodwin L."/>
            <person name="Pitluck S."/>
            <person name="Saunders E."/>
            <person name="Brettin T."/>
            <person name="Detter J.C."/>
            <person name="Han C."/>
            <person name="Larimer F."/>
            <person name="Land M."/>
            <person name="Hauser L."/>
            <person name="Kyrpides N."/>
            <person name="Ovchinnikova G."/>
            <person name="Beliaev A.S."/>
            <person name="Richardson P."/>
        </authorList>
    </citation>
    <scope>NUCLEOTIDE SEQUENCE</scope>
    <source>
        <strain evidence="13">2CP-1</strain>
    </source>
</reference>
<gene>
    <name evidence="9" type="primary">thiE</name>
    <name evidence="13" type="ordered locus">A2cp1_0093</name>
</gene>
<evidence type="ECO:0000256" key="2">
    <source>
        <dbReference type="ARBA" id="ARBA00022679"/>
    </source>
</evidence>
<sequence>MPVSEASVGAGRRARLGGLYVIVGGADPVAQAHAAIGGGARAVQVRMKDAPAGAVLEATRRILALAAGRALVLVNDRADLALLAGADGVHLGDDDLPVPEARRLLGPDLLVGRTTRTLEEARAALAEGADHVGYGPIFASRSKALPVPPRGLQALAEVARALPAPVVAIGGIGLDDVGAVARAGAACAAVIEAVVGAADPEAAAARMQAAFEAGRAARGANP</sequence>
<dbReference type="HOGENOM" id="CLU_018272_3_4_7"/>
<dbReference type="HAMAP" id="MF_00097">
    <property type="entry name" value="TMP_synthase"/>
    <property type="match status" value="1"/>
</dbReference>
<feature type="binding site" evidence="9">
    <location>
        <position position="76"/>
    </location>
    <ligand>
        <name>Mg(2+)</name>
        <dbReference type="ChEBI" id="CHEBI:18420"/>
    </ligand>
</feature>
<comment type="catalytic activity">
    <reaction evidence="7 9 10">
        <text>2-(2-carboxy-4-methylthiazol-5-yl)ethyl phosphate + 4-amino-2-methyl-5-(diphosphooxymethyl)pyrimidine + 2 H(+) = thiamine phosphate + CO2 + diphosphate</text>
        <dbReference type="Rhea" id="RHEA:47848"/>
        <dbReference type="ChEBI" id="CHEBI:15378"/>
        <dbReference type="ChEBI" id="CHEBI:16526"/>
        <dbReference type="ChEBI" id="CHEBI:33019"/>
        <dbReference type="ChEBI" id="CHEBI:37575"/>
        <dbReference type="ChEBI" id="CHEBI:57841"/>
        <dbReference type="ChEBI" id="CHEBI:62890"/>
        <dbReference type="EC" id="2.5.1.3"/>
    </reaction>
</comment>
<feature type="binding site" evidence="9">
    <location>
        <position position="114"/>
    </location>
    <ligand>
        <name>4-amino-2-methyl-5-(diphosphooxymethyl)pyrimidine</name>
        <dbReference type="ChEBI" id="CHEBI:57841"/>
    </ligand>
</feature>
<dbReference type="EMBL" id="CP001359">
    <property type="protein sequence ID" value="ACL63452.1"/>
    <property type="molecule type" value="Genomic_DNA"/>
</dbReference>
<feature type="binding site" evidence="9">
    <location>
        <position position="75"/>
    </location>
    <ligand>
        <name>4-amino-2-methyl-5-(diphosphooxymethyl)pyrimidine</name>
        <dbReference type="ChEBI" id="CHEBI:57841"/>
    </ligand>
</feature>
<dbReference type="InterPro" id="IPR013785">
    <property type="entry name" value="Aldolase_TIM"/>
</dbReference>
<evidence type="ECO:0000313" key="13">
    <source>
        <dbReference type="EMBL" id="ACL63452.1"/>
    </source>
</evidence>
<dbReference type="KEGG" id="acp:A2cp1_0093"/>
<dbReference type="InterPro" id="IPR036206">
    <property type="entry name" value="ThiamineP_synth_sf"/>
</dbReference>
<protein>
    <recommendedName>
        <fullName evidence="9">Thiamine-phosphate synthase</fullName>
        <shortName evidence="9">TP synthase</shortName>
        <shortName evidence="9">TPS</shortName>
        <ecNumber evidence="9">2.5.1.3</ecNumber>
    </recommendedName>
    <alternativeName>
        <fullName evidence="9">Thiamine-phosphate pyrophosphorylase</fullName>
        <shortName evidence="9">TMP pyrophosphorylase</shortName>
        <shortName evidence="9">TMP-PPase</shortName>
    </alternativeName>
</protein>
<comment type="catalytic activity">
    <reaction evidence="6 9 10">
        <text>4-methyl-5-(2-phosphooxyethyl)-thiazole + 4-amino-2-methyl-5-(diphosphooxymethyl)pyrimidine + H(+) = thiamine phosphate + diphosphate</text>
        <dbReference type="Rhea" id="RHEA:22328"/>
        <dbReference type="ChEBI" id="CHEBI:15378"/>
        <dbReference type="ChEBI" id="CHEBI:33019"/>
        <dbReference type="ChEBI" id="CHEBI:37575"/>
        <dbReference type="ChEBI" id="CHEBI:57841"/>
        <dbReference type="ChEBI" id="CHEBI:58296"/>
        <dbReference type="EC" id="2.5.1.3"/>
    </reaction>
</comment>
<evidence type="ECO:0000256" key="3">
    <source>
        <dbReference type="ARBA" id="ARBA00022723"/>
    </source>
</evidence>
<feature type="binding site" evidence="9">
    <location>
        <position position="95"/>
    </location>
    <ligand>
        <name>Mg(2+)</name>
        <dbReference type="ChEBI" id="CHEBI:18420"/>
    </ligand>
</feature>
<comment type="catalytic activity">
    <reaction evidence="8 9 10">
        <text>2-[(2R,5Z)-2-carboxy-4-methylthiazol-5(2H)-ylidene]ethyl phosphate + 4-amino-2-methyl-5-(diphosphooxymethyl)pyrimidine + 2 H(+) = thiamine phosphate + CO2 + diphosphate</text>
        <dbReference type="Rhea" id="RHEA:47844"/>
        <dbReference type="ChEBI" id="CHEBI:15378"/>
        <dbReference type="ChEBI" id="CHEBI:16526"/>
        <dbReference type="ChEBI" id="CHEBI:33019"/>
        <dbReference type="ChEBI" id="CHEBI:37575"/>
        <dbReference type="ChEBI" id="CHEBI:57841"/>
        <dbReference type="ChEBI" id="CHEBI:62899"/>
        <dbReference type="EC" id="2.5.1.3"/>
    </reaction>
</comment>
<comment type="cofactor">
    <cofactor evidence="9">
        <name>Mg(2+)</name>
        <dbReference type="ChEBI" id="CHEBI:18420"/>
    </cofactor>
    <text evidence="9">Binds 1 Mg(2+) ion per subunit.</text>
</comment>
<dbReference type="PANTHER" id="PTHR20857">
    <property type="entry name" value="THIAMINE-PHOSPHATE PYROPHOSPHORYLASE"/>
    <property type="match status" value="1"/>
</dbReference>
<keyword evidence="2 9" id="KW-0808">Transferase</keyword>
<keyword evidence="5 9" id="KW-0784">Thiamine biosynthesis</keyword>